<proteinExistence type="predicted"/>
<protein>
    <submittedName>
        <fullName evidence="1">Uncharacterized protein</fullName>
    </submittedName>
</protein>
<accession>A0A5F9DA37</accession>
<dbReference type="Ensembl" id="ENSOCUT00000052976.1">
    <property type="protein sequence ID" value="ENSOCUP00000042136.1"/>
    <property type="gene ID" value="ENSOCUG00000035961.1"/>
</dbReference>
<name>A0A5F9DA37_RABIT</name>
<reference evidence="1 2" key="1">
    <citation type="journal article" date="2011" name="Nature">
        <title>A high-resolution map of human evolutionary constraint using 29 mammals.</title>
        <authorList>
            <person name="Lindblad-Toh K."/>
            <person name="Garber M."/>
            <person name="Zuk O."/>
            <person name="Lin M.F."/>
            <person name="Parker B.J."/>
            <person name="Washietl S."/>
            <person name="Kheradpour P."/>
            <person name="Ernst J."/>
            <person name="Jordan G."/>
            <person name="Mauceli E."/>
            <person name="Ward L.D."/>
            <person name="Lowe C.B."/>
            <person name="Holloway A.K."/>
            <person name="Clamp M."/>
            <person name="Gnerre S."/>
            <person name="Alfoldi J."/>
            <person name="Beal K."/>
            <person name="Chang J."/>
            <person name="Clawson H."/>
            <person name="Cuff J."/>
            <person name="Di Palma F."/>
            <person name="Fitzgerald S."/>
            <person name="Flicek P."/>
            <person name="Guttman M."/>
            <person name="Hubisz M.J."/>
            <person name="Jaffe D.B."/>
            <person name="Jungreis I."/>
            <person name="Kent W.J."/>
            <person name="Kostka D."/>
            <person name="Lara M."/>
            <person name="Martins A.L."/>
            <person name="Massingham T."/>
            <person name="Moltke I."/>
            <person name="Raney B.J."/>
            <person name="Rasmussen M.D."/>
            <person name="Robinson J."/>
            <person name="Stark A."/>
            <person name="Vilella A.J."/>
            <person name="Wen J."/>
            <person name="Xie X."/>
            <person name="Zody M.C."/>
            <person name="Baldwin J."/>
            <person name="Bloom T."/>
            <person name="Chin C.W."/>
            <person name="Heiman D."/>
            <person name="Nicol R."/>
            <person name="Nusbaum C."/>
            <person name="Young S."/>
            <person name="Wilkinson J."/>
            <person name="Worley K.C."/>
            <person name="Kovar C.L."/>
            <person name="Muzny D.M."/>
            <person name="Gibbs R.A."/>
            <person name="Cree A."/>
            <person name="Dihn H.H."/>
            <person name="Fowler G."/>
            <person name="Jhangiani S."/>
            <person name="Joshi V."/>
            <person name="Lee S."/>
            <person name="Lewis L.R."/>
            <person name="Nazareth L.V."/>
            <person name="Okwuonu G."/>
            <person name="Santibanez J."/>
            <person name="Warren W.C."/>
            <person name="Mardis E.R."/>
            <person name="Weinstock G.M."/>
            <person name="Wilson R.K."/>
            <person name="Delehaunty K."/>
            <person name="Dooling D."/>
            <person name="Fronik C."/>
            <person name="Fulton L."/>
            <person name="Fulton B."/>
            <person name="Graves T."/>
            <person name="Minx P."/>
            <person name="Sodergren E."/>
            <person name="Birney E."/>
            <person name="Margulies E.H."/>
            <person name="Herrero J."/>
            <person name="Green E.D."/>
            <person name="Haussler D."/>
            <person name="Siepel A."/>
            <person name="Goldman N."/>
            <person name="Pollard K.S."/>
            <person name="Pedersen J.S."/>
            <person name="Lander E.S."/>
            <person name="Kellis M."/>
        </authorList>
    </citation>
    <scope>NUCLEOTIDE SEQUENCE [LARGE SCALE GENOMIC DNA]</scope>
    <source>
        <strain evidence="2">Thorbecke</strain>
    </source>
</reference>
<dbReference type="Proteomes" id="UP000001811">
    <property type="component" value="Unplaced"/>
</dbReference>
<evidence type="ECO:0000313" key="2">
    <source>
        <dbReference type="Proteomes" id="UP000001811"/>
    </source>
</evidence>
<sequence>MLGVNVAKRSGFHLPFVQTPEFRTNVPGTSRPGARENGRAVEAWDSKTLARALHLGFPKGGNHTNSPGLLFGAGRGRGYSRMASVDSES</sequence>
<reference evidence="1" key="3">
    <citation type="submission" date="2025-09" db="UniProtKB">
        <authorList>
            <consortium name="Ensembl"/>
        </authorList>
    </citation>
    <scope>IDENTIFICATION</scope>
    <source>
        <strain evidence="1">Thorbecke</strain>
    </source>
</reference>
<reference evidence="1" key="2">
    <citation type="submission" date="2025-08" db="UniProtKB">
        <authorList>
            <consortium name="Ensembl"/>
        </authorList>
    </citation>
    <scope>IDENTIFICATION</scope>
    <source>
        <strain evidence="1">Thorbecke</strain>
    </source>
</reference>
<dbReference type="InParanoid" id="A0A5F9DA37"/>
<keyword evidence="2" id="KW-1185">Reference proteome</keyword>
<organism evidence="1 2">
    <name type="scientific">Oryctolagus cuniculus</name>
    <name type="common">Rabbit</name>
    <dbReference type="NCBI Taxonomy" id="9986"/>
    <lineage>
        <taxon>Eukaryota</taxon>
        <taxon>Metazoa</taxon>
        <taxon>Chordata</taxon>
        <taxon>Craniata</taxon>
        <taxon>Vertebrata</taxon>
        <taxon>Euteleostomi</taxon>
        <taxon>Mammalia</taxon>
        <taxon>Eutheria</taxon>
        <taxon>Euarchontoglires</taxon>
        <taxon>Glires</taxon>
        <taxon>Lagomorpha</taxon>
        <taxon>Leporidae</taxon>
        <taxon>Oryctolagus</taxon>
    </lineage>
</organism>
<dbReference type="AlphaFoldDB" id="A0A5F9DA37"/>
<evidence type="ECO:0000313" key="1">
    <source>
        <dbReference type="Ensembl" id="ENSOCUP00000042136.1"/>
    </source>
</evidence>